<dbReference type="EMBL" id="CP042997">
    <property type="protein sequence ID" value="QEH37288.1"/>
    <property type="molecule type" value="Genomic_DNA"/>
</dbReference>
<feature type="transmembrane region" description="Helical" evidence="6">
    <location>
        <begin position="43"/>
        <end position="59"/>
    </location>
</feature>
<feature type="transmembrane region" description="Helical" evidence="6">
    <location>
        <begin position="218"/>
        <end position="240"/>
    </location>
</feature>
<dbReference type="KEGG" id="agv:OJF2_58780"/>
<feature type="transmembrane region" description="Helical" evidence="6">
    <location>
        <begin position="322"/>
        <end position="343"/>
    </location>
</feature>
<feature type="transmembrane region" description="Helical" evidence="6">
    <location>
        <begin position="168"/>
        <end position="191"/>
    </location>
</feature>
<evidence type="ECO:0000256" key="2">
    <source>
        <dbReference type="ARBA" id="ARBA00022475"/>
    </source>
</evidence>
<organism evidence="7 8">
    <name type="scientific">Aquisphaera giovannonii</name>
    <dbReference type="NCBI Taxonomy" id="406548"/>
    <lineage>
        <taxon>Bacteria</taxon>
        <taxon>Pseudomonadati</taxon>
        <taxon>Planctomycetota</taxon>
        <taxon>Planctomycetia</taxon>
        <taxon>Isosphaerales</taxon>
        <taxon>Isosphaeraceae</taxon>
        <taxon>Aquisphaera</taxon>
    </lineage>
</organism>
<feature type="transmembrane region" description="Helical" evidence="6">
    <location>
        <begin position="80"/>
        <end position="107"/>
    </location>
</feature>
<reference evidence="7 8" key="1">
    <citation type="submission" date="2019-08" db="EMBL/GenBank/DDBJ databases">
        <title>Deep-cultivation of Planctomycetes and their phenomic and genomic characterization uncovers novel biology.</title>
        <authorList>
            <person name="Wiegand S."/>
            <person name="Jogler M."/>
            <person name="Boedeker C."/>
            <person name="Pinto D."/>
            <person name="Vollmers J."/>
            <person name="Rivas-Marin E."/>
            <person name="Kohn T."/>
            <person name="Peeters S.H."/>
            <person name="Heuer A."/>
            <person name="Rast P."/>
            <person name="Oberbeckmann S."/>
            <person name="Bunk B."/>
            <person name="Jeske O."/>
            <person name="Meyerdierks A."/>
            <person name="Storesund J.E."/>
            <person name="Kallscheuer N."/>
            <person name="Luecker S."/>
            <person name="Lage O.M."/>
            <person name="Pohl T."/>
            <person name="Merkel B.J."/>
            <person name="Hornburger P."/>
            <person name="Mueller R.-W."/>
            <person name="Bruemmer F."/>
            <person name="Labrenz M."/>
            <person name="Spormann A.M."/>
            <person name="Op den Camp H."/>
            <person name="Overmann J."/>
            <person name="Amann R."/>
            <person name="Jetten M.S.M."/>
            <person name="Mascher T."/>
            <person name="Medema M.H."/>
            <person name="Devos D.P."/>
            <person name="Kaster A.-K."/>
            <person name="Ovreas L."/>
            <person name="Rohde M."/>
            <person name="Galperin M.Y."/>
            <person name="Jogler C."/>
        </authorList>
    </citation>
    <scope>NUCLEOTIDE SEQUENCE [LARGE SCALE GENOMIC DNA]</scope>
    <source>
        <strain evidence="7 8">OJF2</strain>
    </source>
</reference>
<feature type="transmembrane region" description="Helical" evidence="6">
    <location>
        <begin position="382"/>
        <end position="403"/>
    </location>
</feature>
<dbReference type="GO" id="GO:0005886">
    <property type="term" value="C:plasma membrane"/>
    <property type="evidence" value="ECO:0007669"/>
    <property type="project" value="UniProtKB-SubCell"/>
</dbReference>
<proteinExistence type="predicted"/>
<keyword evidence="5 6" id="KW-0472">Membrane</keyword>
<keyword evidence="4 6" id="KW-1133">Transmembrane helix</keyword>
<accession>A0A5B9W9H3</accession>
<feature type="transmembrane region" description="Helical" evidence="6">
    <location>
        <begin position="113"/>
        <end position="134"/>
    </location>
</feature>
<dbReference type="AlphaFoldDB" id="A0A5B9W9H3"/>
<dbReference type="Pfam" id="PF01943">
    <property type="entry name" value="Polysacc_synt"/>
    <property type="match status" value="1"/>
</dbReference>
<evidence type="ECO:0000256" key="1">
    <source>
        <dbReference type="ARBA" id="ARBA00004651"/>
    </source>
</evidence>
<keyword evidence="8" id="KW-1185">Reference proteome</keyword>
<comment type="subcellular location">
    <subcellularLocation>
        <location evidence="1">Cell membrane</location>
        <topology evidence="1">Multi-pass membrane protein</topology>
    </subcellularLocation>
</comment>
<feature type="transmembrane region" description="Helical" evidence="6">
    <location>
        <begin position="415"/>
        <end position="433"/>
    </location>
</feature>
<evidence type="ECO:0000256" key="5">
    <source>
        <dbReference type="ARBA" id="ARBA00023136"/>
    </source>
</evidence>
<feature type="transmembrane region" description="Helical" evidence="6">
    <location>
        <begin position="439"/>
        <end position="458"/>
    </location>
</feature>
<feature type="transmembrane region" description="Helical" evidence="6">
    <location>
        <begin position="355"/>
        <end position="376"/>
    </location>
</feature>
<feature type="transmembrane region" description="Helical" evidence="6">
    <location>
        <begin position="141"/>
        <end position="162"/>
    </location>
</feature>
<evidence type="ECO:0000256" key="4">
    <source>
        <dbReference type="ARBA" id="ARBA00022989"/>
    </source>
</evidence>
<evidence type="ECO:0000256" key="3">
    <source>
        <dbReference type="ARBA" id="ARBA00022692"/>
    </source>
</evidence>
<feature type="transmembrane region" description="Helical" evidence="6">
    <location>
        <begin position="252"/>
        <end position="271"/>
    </location>
</feature>
<dbReference type="InterPro" id="IPR002797">
    <property type="entry name" value="Polysacc_synth"/>
</dbReference>
<evidence type="ECO:0000313" key="7">
    <source>
        <dbReference type="EMBL" id="QEH37288.1"/>
    </source>
</evidence>
<name>A0A5B9W9H3_9BACT</name>
<protein>
    <submittedName>
        <fullName evidence="7">Polysaccharide biosynthesis protein</fullName>
    </submittedName>
</protein>
<dbReference type="Proteomes" id="UP000324233">
    <property type="component" value="Chromosome"/>
</dbReference>
<sequence>MAAGRRIASNFAFLSLAELVCRGTSVVVTLSLAQRLGKEGYGRIEFAFNIVFWLVLLIRDSSDVMAARELSRHPRLIKPLVDHVLAIKGLFSLVLFSGLALVGAVSLKDPGDWYVLSLYGLMLFTTASGLDFVYRGTECMGLLAVSLSLRTSIYAIGALAWVKDPSRILWVPIWLAVGEASGIALVWLHYLKTYRMPRPRLGLRFVGLILQRGRTVCLIQLSQAVISTADFLVVGFLSTWSELGLYAAPHRLVTAILTFGLIFQQAAFPTLSRLWRQTACVGRTALDLLVEVQVTVLVPVAVGGTILAEPIVRAFLPSDYDGAGLLLAMGIWRAPLLILAFLYQTALIALNREIAGVRSLVLAAMGIGPLVMVMRLKFGLPGALAAVLLLGLALVAAGFASLAREGRQPAWHHHLARPVAASLAMIPACLLLRGQHIALAVFGGALAYCAVWILLGGLERMRVWRLAFRSLPMRGRSA</sequence>
<dbReference type="PANTHER" id="PTHR30250">
    <property type="entry name" value="PST FAMILY PREDICTED COLANIC ACID TRANSPORTER"/>
    <property type="match status" value="1"/>
</dbReference>
<evidence type="ECO:0000256" key="6">
    <source>
        <dbReference type="SAM" id="Phobius"/>
    </source>
</evidence>
<evidence type="ECO:0000313" key="8">
    <source>
        <dbReference type="Proteomes" id="UP000324233"/>
    </source>
</evidence>
<dbReference type="PANTHER" id="PTHR30250:SF11">
    <property type="entry name" value="O-ANTIGEN TRANSPORTER-RELATED"/>
    <property type="match status" value="1"/>
</dbReference>
<keyword evidence="3 6" id="KW-0812">Transmembrane</keyword>
<keyword evidence="2" id="KW-1003">Cell membrane</keyword>
<feature type="transmembrane region" description="Helical" evidence="6">
    <location>
        <begin position="292"/>
        <end position="316"/>
    </location>
</feature>
<gene>
    <name evidence="7" type="ORF">OJF2_58780</name>
</gene>
<dbReference type="InterPro" id="IPR050833">
    <property type="entry name" value="Poly_Biosynth_Transport"/>
</dbReference>